<dbReference type="EMBL" id="NBAG03000336">
    <property type="protein sequence ID" value="PNI38560.1"/>
    <property type="molecule type" value="Genomic_DNA"/>
</dbReference>
<protein>
    <submittedName>
        <fullName evidence="1">T0125640 isoform 1</fullName>
    </submittedName>
</protein>
<comment type="caution">
    <text evidence="1">The sequence shown here is derived from an EMBL/GenBank/DDBJ whole genome shotgun (WGS) entry which is preliminary data.</text>
</comment>
<proteinExistence type="predicted"/>
<dbReference type="AlphaFoldDB" id="A0A2J8KU57"/>
<sequence length="72" mass="8495">MVWNKESWRSCCSRSCKIENLIIGTAPIRPSSCSEDLFLCSQRRTGHGRSWDFPPFDPWHLHQNLAWDSFLR</sequence>
<evidence type="ECO:0000313" key="2">
    <source>
        <dbReference type="Proteomes" id="UP000236370"/>
    </source>
</evidence>
<reference evidence="1 2" key="1">
    <citation type="submission" date="2017-12" db="EMBL/GenBank/DDBJ databases">
        <title>High-resolution comparative analysis of great ape genomes.</title>
        <authorList>
            <person name="Pollen A."/>
            <person name="Hastie A."/>
            <person name="Hormozdiari F."/>
            <person name="Dougherty M."/>
            <person name="Liu R."/>
            <person name="Chaisson M."/>
            <person name="Hoppe E."/>
            <person name="Hill C."/>
            <person name="Pang A."/>
            <person name="Hillier L."/>
            <person name="Baker C."/>
            <person name="Armstrong J."/>
            <person name="Shendure J."/>
            <person name="Paten B."/>
            <person name="Wilson R."/>
            <person name="Chao H."/>
            <person name="Schneider V."/>
            <person name="Ventura M."/>
            <person name="Kronenberg Z."/>
            <person name="Murali S."/>
            <person name="Gordon D."/>
            <person name="Cantsilieris S."/>
            <person name="Munson K."/>
            <person name="Nelson B."/>
            <person name="Raja A."/>
            <person name="Underwood J."/>
            <person name="Diekhans M."/>
            <person name="Fiddes I."/>
            <person name="Haussler D."/>
            <person name="Eichler E."/>
        </authorList>
    </citation>
    <scope>NUCLEOTIDE SEQUENCE [LARGE SCALE GENOMIC DNA]</scope>
    <source>
        <strain evidence="1">Yerkes chimp pedigree #C0471</strain>
    </source>
</reference>
<accession>A0A2J8KU57</accession>
<name>A0A2J8KU57_PANTR</name>
<evidence type="ECO:0000313" key="1">
    <source>
        <dbReference type="EMBL" id="PNI38560.1"/>
    </source>
</evidence>
<organism evidence="1 2">
    <name type="scientific">Pan troglodytes</name>
    <name type="common">Chimpanzee</name>
    <dbReference type="NCBI Taxonomy" id="9598"/>
    <lineage>
        <taxon>Eukaryota</taxon>
        <taxon>Metazoa</taxon>
        <taxon>Chordata</taxon>
        <taxon>Craniata</taxon>
        <taxon>Vertebrata</taxon>
        <taxon>Euteleostomi</taxon>
        <taxon>Mammalia</taxon>
        <taxon>Eutheria</taxon>
        <taxon>Euarchontoglires</taxon>
        <taxon>Primates</taxon>
        <taxon>Haplorrhini</taxon>
        <taxon>Catarrhini</taxon>
        <taxon>Hominidae</taxon>
        <taxon>Pan</taxon>
    </lineage>
</organism>
<gene>
    <name evidence="1" type="ORF">CK820_G0035743</name>
</gene>
<dbReference type="Proteomes" id="UP000236370">
    <property type="component" value="Unassembled WGS sequence"/>
</dbReference>